<feature type="coiled-coil region" evidence="1">
    <location>
        <begin position="61"/>
        <end position="88"/>
    </location>
</feature>
<accession>A0A1F4XX75</accession>
<dbReference type="Proteomes" id="UP000178585">
    <property type="component" value="Unassembled WGS sequence"/>
</dbReference>
<organism evidence="2 3">
    <name type="scientific">Candidatus Adlerbacteria bacterium RIFCSPLOWO2_01_FULL_54_21b</name>
    <dbReference type="NCBI Taxonomy" id="1797245"/>
    <lineage>
        <taxon>Bacteria</taxon>
        <taxon>Candidatus Adleribacteriota</taxon>
    </lineage>
</organism>
<gene>
    <name evidence="2" type="ORF">A2949_02985</name>
</gene>
<evidence type="ECO:0000313" key="3">
    <source>
        <dbReference type="Proteomes" id="UP000178585"/>
    </source>
</evidence>
<proteinExistence type="predicted"/>
<dbReference type="EMBL" id="MEWZ01000027">
    <property type="protein sequence ID" value="OGC86251.1"/>
    <property type="molecule type" value="Genomic_DNA"/>
</dbReference>
<name>A0A1F4XX75_9BACT</name>
<evidence type="ECO:0000256" key="1">
    <source>
        <dbReference type="SAM" id="Coils"/>
    </source>
</evidence>
<reference evidence="2 3" key="1">
    <citation type="journal article" date="2016" name="Nat. Commun.">
        <title>Thousands of microbial genomes shed light on interconnected biogeochemical processes in an aquifer system.</title>
        <authorList>
            <person name="Anantharaman K."/>
            <person name="Brown C.T."/>
            <person name="Hug L.A."/>
            <person name="Sharon I."/>
            <person name="Castelle C.J."/>
            <person name="Probst A.J."/>
            <person name="Thomas B.C."/>
            <person name="Singh A."/>
            <person name="Wilkins M.J."/>
            <person name="Karaoz U."/>
            <person name="Brodie E.L."/>
            <person name="Williams K.H."/>
            <person name="Hubbard S.S."/>
            <person name="Banfield J.F."/>
        </authorList>
    </citation>
    <scope>NUCLEOTIDE SEQUENCE [LARGE SCALE GENOMIC DNA]</scope>
</reference>
<protein>
    <submittedName>
        <fullName evidence="2">Uncharacterized protein</fullName>
    </submittedName>
</protein>
<dbReference type="AlphaFoldDB" id="A0A1F4XX75"/>
<comment type="caution">
    <text evidence="2">The sequence shown here is derived from an EMBL/GenBank/DDBJ whole genome shotgun (WGS) entry which is preliminary data.</text>
</comment>
<keyword evidence="1" id="KW-0175">Coiled coil</keyword>
<evidence type="ECO:0000313" key="2">
    <source>
        <dbReference type="EMBL" id="OGC86251.1"/>
    </source>
</evidence>
<dbReference type="STRING" id="1797245.A2949_02985"/>
<sequence length="95" mass="10620">MEERLQRIEEKVDTLAKVVTATSKAVDDLTAAVAQGFVHMETTMATKAEMNTGFEGVNGKIEGLHRRMDAELEQKRTIEDRVSKIEIEVFPSLAK</sequence>